<keyword evidence="5 7" id="KW-1133">Transmembrane helix</keyword>
<keyword evidence="11" id="KW-1185">Reference proteome</keyword>
<protein>
    <submittedName>
        <fullName evidence="10">ATP-binding cassette, subfamily C, CydD</fullName>
    </submittedName>
</protein>
<dbReference type="GO" id="GO:0140359">
    <property type="term" value="F:ABC-type transporter activity"/>
    <property type="evidence" value="ECO:0007669"/>
    <property type="project" value="InterPro"/>
</dbReference>
<dbReference type="GO" id="GO:0005886">
    <property type="term" value="C:plasma membrane"/>
    <property type="evidence" value="ECO:0007669"/>
    <property type="project" value="UniProtKB-SubCell"/>
</dbReference>
<accession>A0A1I1YX19</accession>
<dbReference type="GO" id="GO:0005524">
    <property type="term" value="F:ATP binding"/>
    <property type="evidence" value="ECO:0007669"/>
    <property type="project" value="UniProtKB-KW"/>
</dbReference>
<evidence type="ECO:0000313" key="10">
    <source>
        <dbReference type="EMBL" id="SFE24125.1"/>
    </source>
</evidence>
<dbReference type="Gene3D" id="1.20.1560.10">
    <property type="entry name" value="ABC transporter type 1, transmembrane domain"/>
    <property type="match status" value="1"/>
</dbReference>
<dbReference type="Pfam" id="PF00664">
    <property type="entry name" value="ABC_membrane"/>
    <property type="match status" value="1"/>
</dbReference>
<dbReference type="GO" id="GO:0016887">
    <property type="term" value="F:ATP hydrolysis activity"/>
    <property type="evidence" value="ECO:0007669"/>
    <property type="project" value="InterPro"/>
</dbReference>
<dbReference type="CDD" id="cd18584">
    <property type="entry name" value="ABC_6TM_AarD_CydD"/>
    <property type="match status" value="1"/>
</dbReference>
<evidence type="ECO:0000256" key="7">
    <source>
        <dbReference type="SAM" id="Phobius"/>
    </source>
</evidence>
<dbReference type="InterPro" id="IPR039421">
    <property type="entry name" value="Type_1_exporter"/>
</dbReference>
<dbReference type="Pfam" id="PF00005">
    <property type="entry name" value="ABC_tran"/>
    <property type="match status" value="1"/>
</dbReference>
<dbReference type="InterPro" id="IPR011527">
    <property type="entry name" value="ABC1_TM_dom"/>
</dbReference>
<dbReference type="PROSITE" id="PS50929">
    <property type="entry name" value="ABC_TM1F"/>
    <property type="match status" value="1"/>
</dbReference>
<dbReference type="OrthoDB" id="9806127at2"/>
<evidence type="ECO:0000259" key="9">
    <source>
        <dbReference type="PROSITE" id="PS50929"/>
    </source>
</evidence>
<evidence type="ECO:0000313" key="11">
    <source>
        <dbReference type="Proteomes" id="UP000183410"/>
    </source>
</evidence>
<organism evidence="10 11">
    <name type="scientific">Paenibacillus algorifonticola</name>
    <dbReference type="NCBI Taxonomy" id="684063"/>
    <lineage>
        <taxon>Bacteria</taxon>
        <taxon>Bacillati</taxon>
        <taxon>Bacillota</taxon>
        <taxon>Bacilli</taxon>
        <taxon>Bacillales</taxon>
        <taxon>Paenibacillaceae</taxon>
        <taxon>Paenibacillus</taxon>
    </lineage>
</organism>
<keyword evidence="3" id="KW-0547">Nucleotide-binding</keyword>
<keyword evidence="6 7" id="KW-0472">Membrane</keyword>
<name>A0A1I1YX19_9BACL</name>
<dbReference type="EMBL" id="FONN01000001">
    <property type="protein sequence ID" value="SFE24125.1"/>
    <property type="molecule type" value="Genomic_DNA"/>
</dbReference>
<evidence type="ECO:0000256" key="6">
    <source>
        <dbReference type="ARBA" id="ARBA00023136"/>
    </source>
</evidence>
<dbReference type="InterPro" id="IPR003439">
    <property type="entry name" value="ABC_transporter-like_ATP-bd"/>
</dbReference>
<dbReference type="GO" id="GO:0042883">
    <property type="term" value="P:cysteine transport"/>
    <property type="evidence" value="ECO:0007669"/>
    <property type="project" value="InterPro"/>
</dbReference>
<reference evidence="11" key="1">
    <citation type="submission" date="2016-10" db="EMBL/GenBank/DDBJ databases">
        <authorList>
            <person name="Varghese N."/>
            <person name="Submissions S."/>
        </authorList>
    </citation>
    <scope>NUCLEOTIDE SEQUENCE [LARGE SCALE GENOMIC DNA]</scope>
    <source>
        <strain evidence="11">CGMCC 1.10223</strain>
    </source>
</reference>
<feature type="transmembrane region" description="Helical" evidence="7">
    <location>
        <begin position="235"/>
        <end position="260"/>
    </location>
</feature>
<dbReference type="Gene3D" id="3.40.50.300">
    <property type="entry name" value="P-loop containing nucleotide triphosphate hydrolases"/>
    <property type="match status" value="1"/>
</dbReference>
<keyword evidence="4 10" id="KW-0067">ATP-binding</keyword>
<proteinExistence type="predicted"/>
<dbReference type="InterPro" id="IPR036640">
    <property type="entry name" value="ABC1_TM_sf"/>
</dbReference>
<evidence type="ECO:0000256" key="3">
    <source>
        <dbReference type="ARBA" id="ARBA00022741"/>
    </source>
</evidence>
<dbReference type="RefSeq" id="WP_046230957.1">
    <property type="nucleotide sequence ID" value="NZ_FONN01000001.1"/>
</dbReference>
<feature type="domain" description="ABC transporter" evidence="8">
    <location>
        <begin position="337"/>
        <end position="571"/>
    </location>
</feature>
<dbReference type="GO" id="GO:0034040">
    <property type="term" value="F:ATPase-coupled lipid transmembrane transporter activity"/>
    <property type="evidence" value="ECO:0007669"/>
    <property type="project" value="TreeGrafter"/>
</dbReference>
<keyword evidence="2 7" id="KW-0812">Transmembrane</keyword>
<dbReference type="SUPFAM" id="SSF90123">
    <property type="entry name" value="ABC transporter transmembrane region"/>
    <property type="match status" value="1"/>
</dbReference>
<dbReference type="Proteomes" id="UP000183410">
    <property type="component" value="Unassembled WGS sequence"/>
</dbReference>
<evidence type="ECO:0000256" key="5">
    <source>
        <dbReference type="ARBA" id="ARBA00022989"/>
    </source>
</evidence>
<dbReference type="NCBIfam" id="TIGR02857">
    <property type="entry name" value="CydD"/>
    <property type="match status" value="1"/>
</dbReference>
<evidence type="ECO:0000256" key="1">
    <source>
        <dbReference type="ARBA" id="ARBA00004651"/>
    </source>
</evidence>
<dbReference type="InterPro" id="IPR003593">
    <property type="entry name" value="AAA+_ATPase"/>
</dbReference>
<dbReference type="PROSITE" id="PS50893">
    <property type="entry name" value="ABC_TRANSPORTER_2"/>
    <property type="match status" value="1"/>
</dbReference>
<feature type="transmembrane region" description="Helical" evidence="7">
    <location>
        <begin position="155"/>
        <end position="176"/>
    </location>
</feature>
<sequence length="584" mass="64938">MDRAWFQLKGIQLHMLLLTVLSLLQGAAIIGQATFLAKAITLLFENKPLDQATQPLLLFLISFVARHTFVWLQRRLSGGFAEKTAEVIRQQLLVAIFGHGPSFAAKQGSGRLVTLVLDGVDRFRTYLELSISRMIDMLCVTVLLLLWVYRLDMISGIILMCTLPILIGFFILLGFAARKQADKQWRAHRMLSHHFTDSLRGLLTLRFLKRSRAHSETVGNVSNQYRVSTMRTLRVAFLSSFALDFFSMLSVAFVAVGLGIRLVNGNLGLEVALAVLLIAPEYFTPIKLLGTDYHASLDGKEAWGTIRSIVSSKKQPEQEQEDKPACILAEQKEELTMELSSIQVAGEAGTFLLKEVSIQLPQNVTRIGIVGASGAGKTTLLGLLSGFIEPDGGDFWVNNVRMSGSVREEWRRQVAYIPQHPHLFSQSLTDNVRFYAPDATREQVEGVIDAVGLRSLVDQLQGSDSKIGEGGRVLSGGQAQRVALARALLSSRPVILLDEPTAHLDIETEYELKQMMLTILKERKVFMATHRLHWMPEMEFILVLEQGNLAESGTHEQLMEQQGVYYNLMIQGLGEGEANGYEGG</sequence>
<feature type="domain" description="ABC transmembrane type-1" evidence="9">
    <location>
        <begin position="16"/>
        <end position="298"/>
    </location>
</feature>
<dbReference type="InterPro" id="IPR014216">
    <property type="entry name" value="ABC_transptr_CydD"/>
</dbReference>
<evidence type="ECO:0000256" key="2">
    <source>
        <dbReference type="ARBA" id="ARBA00022692"/>
    </source>
</evidence>
<dbReference type="SUPFAM" id="SSF52540">
    <property type="entry name" value="P-loop containing nucleoside triphosphate hydrolases"/>
    <property type="match status" value="1"/>
</dbReference>
<dbReference type="PROSITE" id="PS00211">
    <property type="entry name" value="ABC_TRANSPORTER_1"/>
    <property type="match status" value="1"/>
</dbReference>
<comment type="subcellular location">
    <subcellularLocation>
        <location evidence="1">Cell membrane</location>
        <topology evidence="1">Multi-pass membrane protein</topology>
    </subcellularLocation>
</comment>
<dbReference type="InterPro" id="IPR027417">
    <property type="entry name" value="P-loop_NTPase"/>
</dbReference>
<dbReference type="PANTHER" id="PTHR24221">
    <property type="entry name" value="ATP-BINDING CASSETTE SUB-FAMILY B"/>
    <property type="match status" value="1"/>
</dbReference>
<feature type="transmembrane region" description="Helical" evidence="7">
    <location>
        <begin position="55"/>
        <end position="72"/>
    </location>
</feature>
<feature type="transmembrane region" description="Helical" evidence="7">
    <location>
        <begin position="131"/>
        <end position="149"/>
    </location>
</feature>
<dbReference type="PANTHER" id="PTHR24221:SF614">
    <property type="entry name" value="GLUTATHIONE_L-CYSTEINE TRANSPORT SYSTEM ATP-BINDING_PERMEASE PROTEIN CYDC"/>
    <property type="match status" value="1"/>
</dbReference>
<dbReference type="SMART" id="SM00382">
    <property type="entry name" value="AAA"/>
    <property type="match status" value="1"/>
</dbReference>
<dbReference type="InterPro" id="IPR017871">
    <property type="entry name" value="ABC_transporter-like_CS"/>
</dbReference>
<gene>
    <name evidence="10" type="ORF">SAMN04487969_101858</name>
</gene>
<evidence type="ECO:0000256" key="4">
    <source>
        <dbReference type="ARBA" id="ARBA00022840"/>
    </source>
</evidence>
<dbReference type="AlphaFoldDB" id="A0A1I1YX19"/>
<evidence type="ECO:0000259" key="8">
    <source>
        <dbReference type="PROSITE" id="PS50893"/>
    </source>
</evidence>